<organism evidence="5 6">
    <name type="scientific">Saccoglossus kowalevskii</name>
    <name type="common">Acorn worm</name>
    <dbReference type="NCBI Taxonomy" id="10224"/>
    <lineage>
        <taxon>Eukaryota</taxon>
        <taxon>Metazoa</taxon>
        <taxon>Hemichordata</taxon>
        <taxon>Enteropneusta</taxon>
        <taxon>Harrimaniidae</taxon>
        <taxon>Saccoglossus</taxon>
    </lineage>
</organism>
<feature type="region of interest" description="Disordered" evidence="2">
    <location>
        <begin position="1111"/>
        <end position="1170"/>
    </location>
</feature>
<evidence type="ECO:0000259" key="4">
    <source>
        <dbReference type="Pfam" id="PF14644"/>
    </source>
</evidence>
<evidence type="ECO:0000256" key="1">
    <source>
        <dbReference type="SAM" id="Coils"/>
    </source>
</evidence>
<feature type="domain" description="DUF4455" evidence="3">
    <location>
        <begin position="129"/>
        <end position="593"/>
    </location>
</feature>
<dbReference type="Proteomes" id="UP000694865">
    <property type="component" value="Unplaced"/>
</dbReference>
<feature type="compositionally biased region" description="Basic residues" evidence="2">
    <location>
        <begin position="1404"/>
        <end position="1417"/>
    </location>
</feature>
<dbReference type="GeneID" id="100369255"/>
<dbReference type="InterPro" id="IPR027914">
    <property type="entry name" value="DUF4456"/>
</dbReference>
<sequence>MMAEARIVPSGQIYRQIFDAEVQLVKEYEKLQEKRNDEVIEIKTQKVPLVKDGRKAMGESLLNERQRTWIESMPNDSVTENPTFYRQLTSINTKQLMEPESQLAAREVRGLADTVKSERTGSDIIERIEESRRNRHEAAVEDMHQELAIIASDLEPRITEAGEILIQNLASNDEEIAAILAKISDDQVLQNYSLAQLISLWDEVASHSSYRQTWIIELDQTLSRVESHREELIAKIFKHYAKMLEGIAHLMPPDVQRLLEKESQIINQTMLANRRAYADLFARLMKNDVERERNQHEMWRNRVEDWKQLNINEAVKKFTEFMQSEEIVQPSGIDNLLTMMKTEQNNLNTKRLELLNSLKDMNPPSSTKTAVYSWNSQLTAITRQIDELHVQYMGKLHEEYERVCQVLLDKVDNFRSRLVEDGICTDEKVIEVIEEHFLPQLGQRQRIFEDNLENMDKALEQLSHEQELKLKSLFKFAQGAAHVWDVHEIGLAKRERDLQEKLEACRHEHDNKNQDMEANLDIIMDRMRQEGSQHSLKETLEKSLATLDKIKAGYEKFHKDQVSLVKNYPYMVQQELKRYDEAVCKFYTVGRNNPDDKSSRGNSGASRRSTSPSARPTASDSPGRETPRSASTEAKRSPVPTAVREVLSTDKGTTFYVLTVAGQHGLPDFDGSVFLTEADVAELPPHIQNIQIMDELMFELRKIMRMNFLNHLEDWVIQAIERANSVVAAKCEELNSELELRLHLHGPRSRRAELDIHNVRAAEIVMHQERVSRHSKGIAAALNDLKTRFTSMQQNHNKLAEQFKEEIDSLETVFINATKSSTLVALQHTVTTKLDSYMGVIRASLRQFRKNLDDTLQMLRESNARFIKSFKAFSDGGNFSPEEIDDYKKKLEKLSHRIDSSEGFIMADLEGMEAKRLEQASHVASTFEDRFKNHLFDLTFMEKLARWLTNTQVKIKAEVADSNTQAQKLAQHLQLLERRIDACQKPNLDKEQITSQKLLDSLKEVIGSFHERCRYLNCMKYLTVPQGTEVMQGNIAVSSKVGFAEETSQQIQADQQQPIAATTTTTVVTIKTASKQPVEDAAVGIMKNILSSQRVKMRMGLEDHETDALHTGVSRLAGTQSTQSDDQKSKSSRPQTKQSDKDRSKAISRRSTGLSVDGNPRRTASANIRRTSKTTKFDKKYYVFGEKKDDEKHFLAIIRAILWDAMDGLLSTSEVYYRQKGNRAPTRPQAIQDIFDQCAESVVIKLQSYYNQSDEYHNHCLQEFRGQLEDLEELIAEIPPLVIRDLLREQTQTFNNVRVALDHTFKSQLHEWDKRRNEHKTLLRPTLGHPHNQPQLLELSTKEDERREEYLSGVESNTKRLQESSVELAKSFVDKMSSTTEQILLMLDSSLIVDDVETGRVDPKKHKTSTLIKRKQSGRPLEDEEYKPVIERAGRMWQGIPSNELIVGDKPEQPELTASVTSAKTTLAHASVVHARDEAYKEYLQIFNKNLQNIEDEKQEQLIAEERWSDSWRRSVEKVKNLY</sequence>
<protein>
    <submittedName>
        <fullName evidence="6">Coiled-coil domain-containing protein 180-like</fullName>
    </submittedName>
</protein>
<reference evidence="6" key="1">
    <citation type="submission" date="2025-08" db="UniProtKB">
        <authorList>
            <consortium name="RefSeq"/>
        </authorList>
    </citation>
    <scope>IDENTIFICATION</scope>
    <source>
        <tissue evidence="6">Testes</tissue>
    </source>
</reference>
<feature type="region of interest" description="Disordered" evidence="2">
    <location>
        <begin position="1404"/>
        <end position="1423"/>
    </location>
</feature>
<gene>
    <name evidence="6" type="primary">LOC100369255</name>
</gene>
<feature type="compositionally biased region" description="Low complexity" evidence="2">
    <location>
        <begin position="600"/>
        <end position="621"/>
    </location>
</feature>
<proteinExistence type="predicted"/>
<keyword evidence="5" id="KW-1185">Reference proteome</keyword>
<dbReference type="PANTHER" id="PTHR21444">
    <property type="entry name" value="COILED-COIL DOMAIN-CONTAINING PROTEIN 180"/>
    <property type="match status" value="1"/>
</dbReference>
<evidence type="ECO:0000256" key="2">
    <source>
        <dbReference type="SAM" id="MobiDB-lite"/>
    </source>
</evidence>
<evidence type="ECO:0000313" key="5">
    <source>
        <dbReference type="Proteomes" id="UP000694865"/>
    </source>
</evidence>
<evidence type="ECO:0000313" key="6">
    <source>
        <dbReference type="RefSeq" id="XP_002742433.1"/>
    </source>
</evidence>
<dbReference type="InterPro" id="IPR028089">
    <property type="entry name" value="DUF4455"/>
</dbReference>
<dbReference type="Pfam" id="PF14643">
    <property type="entry name" value="DUF4455"/>
    <property type="match status" value="1"/>
</dbReference>
<feature type="region of interest" description="Disordered" evidence="2">
    <location>
        <begin position="590"/>
        <end position="644"/>
    </location>
</feature>
<dbReference type="PANTHER" id="PTHR21444:SF14">
    <property type="entry name" value="COILED-COIL DOMAIN-CONTAINING PROTEIN 180"/>
    <property type="match status" value="1"/>
</dbReference>
<keyword evidence="1" id="KW-0175">Coiled coil</keyword>
<feature type="domain" description="DUF4456" evidence="4">
    <location>
        <begin position="1209"/>
        <end position="1414"/>
    </location>
</feature>
<feature type="coiled-coil region" evidence="1">
    <location>
        <begin position="782"/>
        <end position="813"/>
    </location>
</feature>
<dbReference type="RefSeq" id="XP_002742433.1">
    <property type="nucleotide sequence ID" value="XM_002742387.2"/>
</dbReference>
<name>A0ABM0H1Y7_SACKO</name>
<evidence type="ECO:0000259" key="3">
    <source>
        <dbReference type="Pfam" id="PF14643"/>
    </source>
</evidence>
<dbReference type="Pfam" id="PF14644">
    <property type="entry name" value="DUF4456"/>
    <property type="match status" value="1"/>
</dbReference>
<accession>A0ABM0H1Y7</accession>